<accession>A0ABY2X5J4</accession>
<gene>
    <name evidence="2" type="ORF">FGK63_03245</name>
</gene>
<dbReference type="Proteomes" id="UP001193035">
    <property type="component" value="Unassembled WGS sequence"/>
</dbReference>
<comment type="caution">
    <text evidence="2">The sequence shown here is derived from an EMBL/GenBank/DDBJ whole genome shotgun (WGS) entry which is preliminary data.</text>
</comment>
<evidence type="ECO:0000313" key="2">
    <source>
        <dbReference type="EMBL" id="TMV10092.1"/>
    </source>
</evidence>
<dbReference type="InterPro" id="IPR053152">
    <property type="entry name" value="Hydrolase_YcaC-like"/>
</dbReference>
<dbReference type="RefSeq" id="WP_138840150.1">
    <property type="nucleotide sequence ID" value="NZ_VCPD01000001.1"/>
</dbReference>
<organism evidence="2 3">
    <name type="scientific">Ruegeria sediminis</name>
    <dbReference type="NCBI Taxonomy" id="2583820"/>
    <lineage>
        <taxon>Bacteria</taxon>
        <taxon>Pseudomonadati</taxon>
        <taxon>Pseudomonadota</taxon>
        <taxon>Alphaproteobacteria</taxon>
        <taxon>Rhodobacterales</taxon>
        <taxon>Roseobacteraceae</taxon>
        <taxon>Ruegeria</taxon>
    </lineage>
</organism>
<keyword evidence="3" id="KW-1185">Reference proteome</keyword>
<evidence type="ECO:0000259" key="1">
    <source>
        <dbReference type="Pfam" id="PF00857"/>
    </source>
</evidence>
<dbReference type="PANTHER" id="PTHR43559:SF3">
    <property type="entry name" value="HYDROLASE YCAC-RELATED"/>
    <property type="match status" value="1"/>
</dbReference>
<dbReference type="InterPro" id="IPR000868">
    <property type="entry name" value="Isochorismatase-like_dom"/>
</dbReference>
<protein>
    <submittedName>
        <fullName evidence="2">Isochorismatase family protein</fullName>
    </submittedName>
</protein>
<sequence length="196" mass="20840">MTAKKPTPDNAAMVLIDHQTGTMNWAKSVDRDLIEANTRALARVAVDLGMPLVLTSSMEEHMQGPLMPALEDIAPDAFSARVKRPGVVNAWDDSAFADAVRNTGRKHFIMAGITTDVCLAPPAIDAAAEGFDVTAVVDASGSPTSLTDEMAFRKMERGGVELTTTSALLADLAVNWTSEAGQKIMQVLGEEILSRG</sequence>
<reference evidence="2 3" key="1">
    <citation type="submission" date="2019-05" db="EMBL/GenBank/DDBJ databases">
        <title>Ruegeria sp. nov., isolated from tidal flat.</title>
        <authorList>
            <person name="Kim W."/>
        </authorList>
    </citation>
    <scope>NUCLEOTIDE SEQUENCE [LARGE SCALE GENOMIC DNA]</scope>
    <source>
        <strain evidence="2 3">CAU 1488</strain>
    </source>
</reference>
<dbReference type="Gene3D" id="3.40.50.850">
    <property type="entry name" value="Isochorismatase-like"/>
    <property type="match status" value="1"/>
</dbReference>
<feature type="domain" description="Isochorismatase-like" evidence="1">
    <location>
        <begin position="12"/>
        <end position="165"/>
    </location>
</feature>
<proteinExistence type="predicted"/>
<evidence type="ECO:0000313" key="3">
    <source>
        <dbReference type="Proteomes" id="UP001193035"/>
    </source>
</evidence>
<dbReference type="InterPro" id="IPR036380">
    <property type="entry name" value="Isochorismatase-like_sf"/>
</dbReference>
<dbReference type="EMBL" id="VCPD01000001">
    <property type="protein sequence ID" value="TMV10092.1"/>
    <property type="molecule type" value="Genomic_DNA"/>
</dbReference>
<dbReference type="PANTHER" id="PTHR43559">
    <property type="entry name" value="HYDROLASE YCAC-RELATED"/>
    <property type="match status" value="1"/>
</dbReference>
<dbReference type="Pfam" id="PF00857">
    <property type="entry name" value="Isochorismatase"/>
    <property type="match status" value="1"/>
</dbReference>
<dbReference type="SUPFAM" id="SSF52499">
    <property type="entry name" value="Isochorismatase-like hydrolases"/>
    <property type="match status" value="1"/>
</dbReference>
<name>A0ABY2X5J4_9RHOB</name>